<evidence type="ECO:0000313" key="1">
    <source>
        <dbReference type="EMBL" id="BDU62567.1"/>
    </source>
</evidence>
<organism evidence="1 2">
    <name type="scientific">Candidatus Borrelia fainii</name>
    <dbReference type="NCBI Taxonomy" id="2518322"/>
    <lineage>
        <taxon>Bacteria</taxon>
        <taxon>Pseudomonadati</taxon>
        <taxon>Spirochaetota</taxon>
        <taxon>Spirochaetia</taxon>
        <taxon>Spirochaetales</taxon>
        <taxon>Borreliaceae</taxon>
        <taxon>Borrelia</taxon>
    </lineage>
</organism>
<reference evidence="1 2" key="1">
    <citation type="submission" date="2022-11" db="EMBL/GenBank/DDBJ databases">
        <title>Genome sequence of clinical isolate of the human pathogenic Borrelia fainii.</title>
        <authorList>
            <person name="Itokawa K."/>
            <person name="Sato K."/>
            <person name="Qiu Y."/>
        </authorList>
    </citation>
    <scope>NUCLEOTIDE SEQUENCE [LARGE SCALE GENOMIC DNA]</scope>
    <source>
        <strain evidence="1 2">Qtaro</strain>
    </source>
</reference>
<protein>
    <submittedName>
        <fullName evidence="1">Uncharacterized protein</fullName>
    </submittedName>
</protein>
<evidence type="ECO:0000313" key="2">
    <source>
        <dbReference type="Proteomes" id="UP001317516"/>
    </source>
</evidence>
<dbReference type="Proteomes" id="UP001317516">
    <property type="component" value="Chromosome"/>
</dbReference>
<name>A0ABM8DJ00_9SPIR</name>
<sequence>MIKYYTNKPHCISKYYSEKLNFKTNDYQSILDQFLKETKAINQDNARQIRYKNSIVSKDTIKMKLRKEIQNDPNYSPQVYRPQVIFDIIGEFYLKKDSKLTINEFSTQLDNIVGYLKSCIKKHASSEVIS</sequence>
<gene>
    <name evidence="1" type="ORF">BOFE_01070</name>
</gene>
<accession>A0ABM8DJ00</accession>
<proteinExistence type="predicted"/>
<keyword evidence="2" id="KW-1185">Reference proteome</keyword>
<dbReference type="EMBL" id="AP027070">
    <property type="protein sequence ID" value="BDU62567.1"/>
    <property type="molecule type" value="Genomic_DNA"/>
</dbReference>
<dbReference type="RefSeq" id="WP_281860787.1">
    <property type="nucleotide sequence ID" value="NZ_AP027070.1"/>
</dbReference>